<evidence type="ECO:0000313" key="2">
    <source>
        <dbReference type="Proteomes" id="UP001057375"/>
    </source>
</evidence>
<name>A0ABQ5K996_9EUKA</name>
<dbReference type="Proteomes" id="UP001057375">
    <property type="component" value="Unassembled WGS sequence"/>
</dbReference>
<keyword evidence="2" id="KW-1185">Reference proteome</keyword>
<comment type="caution">
    <text evidence="1">The sequence shown here is derived from an EMBL/GenBank/DDBJ whole genome shotgun (WGS) entry which is preliminary data.</text>
</comment>
<evidence type="ECO:0008006" key="3">
    <source>
        <dbReference type="Google" id="ProtNLM"/>
    </source>
</evidence>
<reference evidence="1" key="1">
    <citation type="submission" date="2022-03" db="EMBL/GenBank/DDBJ databases">
        <title>Draft genome sequence of Aduncisulcus paluster, a free-living microaerophilic Fornicata.</title>
        <authorList>
            <person name="Yuyama I."/>
            <person name="Kume K."/>
            <person name="Tamura T."/>
            <person name="Inagaki Y."/>
            <person name="Hashimoto T."/>
        </authorList>
    </citation>
    <scope>NUCLEOTIDE SEQUENCE</scope>
    <source>
        <strain evidence="1">NY0171</strain>
    </source>
</reference>
<accession>A0ABQ5K996</accession>
<organism evidence="1 2">
    <name type="scientific">Aduncisulcus paluster</name>
    <dbReference type="NCBI Taxonomy" id="2918883"/>
    <lineage>
        <taxon>Eukaryota</taxon>
        <taxon>Metamonada</taxon>
        <taxon>Carpediemonas-like organisms</taxon>
        <taxon>Aduncisulcus</taxon>
    </lineage>
</organism>
<gene>
    <name evidence="1" type="ORF">ADUPG1_001053</name>
</gene>
<sequence length="120" mass="13925">MPVIFEGSLTGPNVDRFEWYRLVTPGGVAYGYAALAVHPDTLELHLKLTKRLNRRIRFFLTEDREWLRKYARCLGKKKIAGITGRLDEMWVRFCKLFGFNNVWTTTVAGMQVQVAEMEVN</sequence>
<protein>
    <recommendedName>
        <fullName evidence="3">LAGLIDADG homing endonuclease</fullName>
    </recommendedName>
</protein>
<proteinExistence type="predicted"/>
<evidence type="ECO:0000313" key="1">
    <source>
        <dbReference type="EMBL" id="GKT29128.1"/>
    </source>
</evidence>
<dbReference type="EMBL" id="BQXS01000679">
    <property type="protein sequence ID" value="GKT29128.1"/>
    <property type="molecule type" value="Genomic_DNA"/>
</dbReference>